<evidence type="ECO:0000259" key="4">
    <source>
        <dbReference type="Pfam" id="PF00808"/>
    </source>
</evidence>
<keyword evidence="2" id="KW-0805">Transcription regulation</keyword>
<dbReference type="GO" id="GO:0046982">
    <property type="term" value="F:protein heterodimerization activity"/>
    <property type="evidence" value="ECO:0007669"/>
    <property type="project" value="InterPro"/>
</dbReference>
<evidence type="ECO:0000256" key="2">
    <source>
        <dbReference type="ARBA" id="ARBA00023015"/>
    </source>
</evidence>
<dbReference type="GO" id="GO:0001228">
    <property type="term" value="F:DNA-binding transcription activator activity, RNA polymerase II-specific"/>
    <property type="evidence" value="ECO:0007669"/>
    <property type="project" value="InterPro"/>
</dbReference>
<dbReference type="SUPFAM" id="SSF47113">
    <property type="entry name" value="Histone-fold"/>
    <property type="match status" value="1"/>
</dbReference>
<organism evidence="5 6">
    <name type="scientific">Solanum bulbocastanum</name>
    <name type="common">Wild potato</name>
    <dbReference type="NCBI Taxonomy" id="147425"/>
    <lineage>
        <taxon>Eukaryota</taxon>
        <taxon>Viridiplantae</taxon>
        <taxon>Streptophyta</taxon>
        <taxon>Embryophyta</taxon>
        <taxon>Tracheophyta</taxon>
        <taxon>Spermatophyta</taxon>
        <taxon>Magnoliopsida</taxon>
        <taxon>eudicotyledons</taxon>
        <taxon>Gunneridae</taxon>
        <taxon>Pentapetalae</taxon>
        <taxon>asterids</taxon>
        <taxon>lamiids</taxon>
        <taxon>Solanales</taxon>
        <taxon>Solanaceae</taxon>
        <taxon>Solanoideae</taxon>
        <taxon>Solaneae</taxon>
        <taxon>Solanum</taxon>
    </lineage>
</organism>
<evidence type="ECO:0000256" key="3">
    <source>
        <dbReference type="ARBA" id="ARBA00023163"/>
    </source>
</evidence>
<evidence type="ECO:0000313" key="6">
    <source>
        <dbReference type="Proteomes" id="UP001371456"/>
    </source>
</evidence>
<dbReference type="CDD" id="cd22907">
    <property type="entry name" value="HFD_NFYB"/>
    <property type="match status" value="1"/>
</dbReference>
<dbReference type="InterPro" id="IPR003958">
    <property type="entry name" value="CBFA_NFYB_domain"/>
</dbReference>
<accession>A0AAN8TR26</accession>
<feature type="domain" description="Transcription factor CBF/NF-Y/archaeal histone" evidence="4">
    <location>
        <begin position="1"/>
        <end position="63"/>
    </location>
</feature>
<sequence length="166" mass="18735">MPIGNVVIIMRKIIPPHANISNESKVAIQECVSEFIGFVIGQANNNYQREQRKTIMAEEVLSSLNDFGFDDYIKHLDLYLHRYSEVNGDVGRSLKREPLLLKRPMVDPASSCSITPNHLPHNFDMNHAPPMDNGFMQEDSSNRSTSQCTVFTVDNEVDSLVKEGKV</sequence>
<comment type="similarity">
    <text evidence="1">Belongs to the NFYB/HAP3 subunit family.</text>
</comment>
<gene>
    <name evidence="5" type="ORF">RDI58_013122</name>
</gene>
<dbReference type="GO" id="GO:0016602">
    <property type="term" value="C:CCAAT-binding factor complex"/>
    <property type="evidence" value="ECO:0007669"/>
    <property type="project" value="InterPro"/>
</dbReference>
<comment type="caution">
    <text evidence="5">The sequence shown here is derived from an EMBL/GenBank/DDBJ whole genome shotgun (WGS) entry which is preliminary data.</text>
</comment>
<keyword evidence="3" id="KW-0804">Transcription</keyword>
<dbReference type="PANTHER" id="PTHR11064:SF139">
    <property type="entry name" value="TRANSCRIPTION FACTOR CBF_NF-Y_ARCHAEAL HISTONE DOMAIN-CONTAINING PROTEIN"/>
    <property type="match status" value="1"/>
</dbReference>
<dbReference type="EMBL" id="JBANQN010000005">
    <property type="protein sequence ID" value="KAK6789323.1"/>
    <property type="molecule type" value="Genomic_DNA"/>
</dbReference>
<dbReference type="Gene3D" id="1.10.20.10">
    <property type="entry name" value="Histone, subunit A"/>
    <property type="match status" value="1"/>
</dbReference>
<name>A0AAN8TR26_SOLBU</name>
<protein>
    <recommendedName>
        <fullName evidence="4">Transcription factor CBF/NF-Y/archaeal histone domain-containing protein</fullName>
    </recommendedName>
</protein>
<reference evidence="5 6" key="1">
    <citation type="submission" date="2024-02" db="EMBL/GenBank/DDBJ databases">
        <title>de novo genome assembly of Solanum bulbocastanum strain 11H21.</title>
        <authorList>
            <person name="Hosaka A.J."/>
        </authorList>
    </citation>
    <scope>NUCLEOTIDE SEQUENCE [LARGE SCALE GENOMIC DNA]</scope>
    <source>
        <tissue evidence="5">Young leaves</tissue>
    </source>
</reference>
<dbReference type="InterPro" id="IPR027113">
    <property type="entry name" value="Transc_fact_NFYB/HAP3"/>
</dbReference>
<dbReference type="GO" id="GO:0000978">
    <property type="term" value="F:RNA polymerase II cis-regulatory region sequence-specific DNA binding"/>
    <property type="evidence" value="ECO:0007669"/>
    <property type="project" value="TreeGrafter"/>
</dbReference>
<dbReference type="Proteomes" id="UP001371456">
    <property type="component" value="Unassembled WGS sequence"/>
</dbReference>
<evidence type="ECO:0000256" key="1">
    <source>
        <dbReference type="ARBA" id="ARBA00009053"/>
    </source>
</evidence>
<dbReference type="PANTHER" id="PTHR11064">
    <property type="entry name" value="CCAAT-BINDING TRANSCRIPTION FACTOR-RELATED"/>
    <property type="match status" value="1"/>
</dbReference>
<dbReference type="AlphaFoldDB" id="A0AAN8TR26"/>
<proteinExistence type="inferred from homology"/>
<keyword evidence="6" id="KW-1185">Reference proteome</keyword>
<evidence type="ECO:0000313" key="5">
    <source>
        <dbReference type="EMBL" id="KAK6789323.1"/>
    </source>
</evidence>
<dbReference type="PRINTS" id="PR00615">
    <property type="entry name" value="CCAATSUBUNTA"/>
</dbReference>
<dbReference type="InterPro" id="IPR009072">
    <property type="entry name" value="Histone-fold"/>
</dbReference>
<dbReference type="Pfam" id="PF00808">
    <property type="entry name" value="CBFD_NFYB_HMF"/>
    <property type="match status" value="1"/>
</dbReference>